<dbReference type="Gene3D" id="3.40.225.10">
    <property type="entry name" value="Class II aldolase/adducin N-terminal domain"/>
    <property type="match status" value="1"/>
</dbReference>
<organism evidence="2 3">
    <name type="scientific">Rhizobium loti</name>
    <name type="common">Mesorhizobium loti</name>
    <dbReference type="NCBI Taxonomy" id="381"/>
    <lineage>
        <taxon>Bacteria</taxon>
        <taxon>Pseudomonadati</taxon>
        <taxon>Pseudomonadota</taxon>
        <taxon>Alphaproteobacteria</taxon>
        <taxon>Hyphomicrobiales</taxon>
        <taxon>Phyllobacteriaceae</taxon>
        <taxon>Mesorhizobium</taxon>
    </lineage>
</organism>
<dbReference type="GeneID" id="66681756"/>
<evidence type="ECO:0000313" key="2">
    <source>
        <dbReference type="EMBL" id="OBP83379.1"/>
    </source>
</evidence>
<dbReference type="Proteomes" id="UP000093748">
    <property type="component" value="Unassembled WGS sequence"/>
</dbReference>
<dbReference type="Pfam" id="PF00596">
    <property type="entry name" value="Aldolase_II"/>
    <property type="match status" value="1"/>
</dbReference>
<dbReference type="EMBL" id="LZTJ01000001">
    <property type="protein sequence ID" value="OBP83379.1"/>
    <property type="molecule type" value="Genomic_DNA"/>
</dbReference>
<sequence>MASQADAQELAALRALSASIGLNPHMTQAAGGNTSLKAGDTLWIKASGTWLKDALSDDIMVPVAMAPLLEAVEEGDPAADKPQAFAINELNPRGLRPSIETTVHALMPQRVVLHVHCVDTISLAVQADGEAEVARRLGGIEWAYVPYCRPGLPLARGIAEKLRPNVDVLILGNHGLVVAADTVAEAQRLLHRVRSLLARPARATAAPDIAALTALAADSVYRLPADLEAHAVALDPQSRRMAEAGSLYPDHVIFLGQGSVVAKPGENAAGVATRLGAAPVAILFPGAGVLMRGDASAGADAMQRCLADVTARVDVAARLNYLTAAENDELVNWDAEQYRQKLNATGG</sequence>
<proteinExistence type="predicted"/>
<comment type="caution">
    <text evidence="2">The sequence shown here is derived from an EMBL/GenBank/DDBJ whole genome shotgun (WGS) entry which is preliminary data.</text>
</comment>
<dbReference type="SMART" id="SM01007">
    <property type="entry name" value="Aldolase_II"/>
    <property type="match status" value="1"/>
</dbReference>
<dbReference type="SUPFAM" id="SSF53639">
    <property type="entry name" value="AraD/HMP-PK domain-like"/>
    <property type="match status" value="1"/>
</dbReference>
<protein>
    <submittedName>
        <fullName evidence="2">N-acylmannosamine 1-dehydrogenase</fullName>
    </submittedName>
</protein>
<dbReference type="RefSeq" id="WP_032931902.1">
    <property type="nucleotide sequence ID" value="NZ_LZTH01000001.1"/>
</dbReference>
<reference evidence="3" key="1">
    <citation type="submission" date="2016-06" db="EMBL/GenBank/DDBJ databases">
        <title>NZP2037 Pacbio-Illumina hybrid assembly.</title>
        <authorList>
            <person name="Ramsay J.P."/>
        </authorList>
    </citation>
    <scope>NUCLEOTIDE SEQUENCE [LARGE SCALE GENOMIC DNA]</scope>
    <source>
        <strain evidence="3">R7ANS::ICEMlSym2042</strain>
    </source>
</reference>
<name>A0A1A5JPC2_RHILI</name>
<dbReference type="InterPro" id="IPR036409">
    <property type="entry name" value="Aldolase_II/adducin_N_sf"/>
</dbReference>
<dbReference type="AlphaFoldDB" id="A0A1A5JPC2"/>
<dbReference type="OrthoDB" id="9814830at2"/>
<feature type="domain" description="Class II aldolase/adducin N-terminal" evidence="1">
    <location>
        <begin position="12"/>
        <end position="201"/>
    </location>
</feature>
<accession>A0A1A5JPC2</accession>
<dbReference type="InterPro" id="IPR001303">
    <property type="entry name" value="Aldolase_II/adducin_N"/>
</dbReference>
<evidence type="ECO:0000259" key="1">
    <source>
        <dbReference type="SMART" id="SM01007"/>
    </source>
</evidence>
<gene>
    <name evidence="2" type="ORF">BAE39_07830</name>
</gene>
<evidence type="ECO:0000313" key="3">
    <source>
        <dbReference type="Proteomes" id="UP000093748"/>
    </source>
</evidence>